<accession>A0A2A4T285</accession>
<dbReference type="AlphaFoldDB" id="A0A2A4T285"/>
<gene>
    <name evidence="1" type="ORF">COB67_08915</name>
</gene>
<proteinExistence type="predicted"/>
<reference evidence="2" key="1">
    <citation type="submission" date="2017-08" db="EMBL/GenBank/DDBJ databases">
        <title>A dynamic microbial community with high functional redundancy inhabits the cold, oxic subseafloor aquifer.</title>
        <authorList>
            <person name="Tully B.J."/>
            <person name="Wheat C.G."/>
            <person name="Glazer B.T."/>
            <person name="Huber J.A."/>
        </authorList>
    </citation>
    <scope>NUCLEOTIDE SEQUENCE [LARGE SCALE GENOMIC DNA]</scope>
</reference>
<name>A0A2A4T285_9DELT</name>
<protein>
    <submittedName>
        <fullName evidence="1">Uncharacterized protein</fullName>
    </submittedName>
</protein>
<dbReference type="Proteomes" id="UP000218113">
    <property type="component" value="Unassembled WGS sequence"/>
</dbReference>
<organism evidence="1 2">
    <name type="scientific">SAR324 cluster bacterium</name>
    <dbReference type="NCBI Taxonomy" id="2024889"/>
    <lineage>
        <taxon>Bacteria</taxon>
        <taxon>Deltaproteobacteria</taxon>
        <taxon>SAR324 cluster</taxon>
    </lineage>
</organism>
<comment type="caution">
    <text evidence="1">The sequence shown here is derived from an EMBL/GenBank/DDBJ whole genome shotgun (WGS) entry which is preliminary data.</text>
</comment>
<sequence length="129" mass="13978">MTQLIKQGFSLSYEVLNVGTIKPGASGEYEGTKYPASVKFRSSNISETEDKEVGLREIEQIIEFSIPCESETVAANVAEAVRKARTNGVVIAIDGSMPSKSQGADIYKVKSMKTGTEFLKTFDTSSKAK</sequence>
<evidence type="ECO:0000313" key="1">
    <source>
        <dbReference type="EMBL" id="PCI27265.1"/>
    </source>
</evidence>
<dbReference type="EMBL" id="NVSR01000066">
    <property type="protein sequence ID" value="PCI27265.1"/>
    <property type="molecule type" value="Genomic_DNA"/>
</dbReference>
<evidence type="ECO:0000313" key="2">
    <source>
        <dbReference type="Proteomes" id="UP000218113"/>
    </source>
</evidence>